<organism evidence="2 3">
    <name type="scientific">Streptomyces chrestomyceticus</name>
    <dbReference type="NCBI Taxonomy" id="68185"/>
    <lineage>
        <taxon>Bacteria</taxon>
        <taxon>Bacillati</taxon>
        <taxon>Actinomycetota</taxon>
        <taxon>Actinomycetes</taxon>
        <taxon>Kitasatosporales</taxon>
        <taxon>Streptomycetaceae</taxon>
        <taxon>Streptomyces</taxon>
    </lineage>
</organism>
<proteinExistence type="predicted"/>
<comment type="caution">
    <text evidence="2">The sequence shown here is derived from an EMBL/GenBank/DDBJ whole genome shotgun (WGS) entry which is preliminary data.</text>
</comment>
<keyword evidence="1" id="KW-0472">Membrane</keyword>
<dbReference type="EMBL" id="JAVFKM010000025">
    <property type="protein sequence ID" value="MEF3118222.1"/>
    <property type="molecule type" value="Genomic_DNA"/>
</dbReference>
<accession>A0ABU7X426</accession>
<protein>
    <submittedName>
        <fullName evidence="2">Uncharacterized protein</fullName>
    </submittedName>
</protein>
<name>A0ABU7X426_9ACTN</name>
<sequence length="117" mass="12928">MLARQGAGWRSGRERDERREALSDCTLARVDVEVSRPGDWVVSGASPVLDRSGRDTGRSLACGEAVGCTVPTGLHTRIAYQPADRYWAFQWSETAICLALAGLTGGFCAWWLRRRRS</sequence>
<dbReference type="Proteomes" id="UP001348265">
    <property type="component" value="Unassembled WGS sequence"/>
</dbReference>
<keyword evidence="1" id="KW-0812">Transmembrane</keyword>
<reference evidence="2 3" key="1">
    <citation type="submission" date="2023-08" db="EMBL/GenBank/DDBJ databases">
        <authorList>
            <person name="Sharma P."/>
            <person name="Verma V."/>
            <person name="Mohan M.K."/>
            <person name="Dubey A.K."/>
        </authorList>
    </citation>
    <scope>NUCLEOTIDE SEQUENCE [LARGE SCALE GENOMIC DNA]</scope>
    <source>
        <strain evidence="2 3">ADP4</strain>
    </source>
</reference>
<keyword evidence="1" id="KW-1133">Transmembrane helix</keyword>
<feature type="transmembrane region" description="Helical" evidence="1">
    <location>
        <begin position="91"/>
        <end position="112"/>
    </location>
</feature>
<keyword evidence="3" id="KW-1185">Reference proteome</keyword>
<dbReference type="RefSeq" id="WP_331789399.1">
    <property type="nucleotide sequence ID" value="NZ_JAVFKM010000025.1"/>
</dbReference>
<evidence type="ECO:0000313" key="3">
    <source>
        <dbReference type="Proteomes" id="UP001348265"/>
    </source>
</evidence>
<evidence type="ECO:0000313" key="2">
    <source>
        <dbReference type="EMBL" id="MEF3118222.1"/>
    </source>
</evidence>
<gene>
    <name evidence="2" type="ORF">RB636_34235</name>
</gene>
<evidence type="ECO:0000256" key="1">
    <source>
        <dbReference type="SAM" id="Phobius"/>
    </source>
</evidence>